<protein>
    <submittedName>
        <fullName evidence="2">Chromosome 3 SCAF14614, whole genome shotgun sequence</fullName>
    </submittedName>
</protein>
<feature type="region of interest" description="Disordered" evidence="1">
    <location>
        <begin position="367"/>
        <end position="393"/>
    </location>
</feature>
<feature type="region of interest" description="Disordered" evidence="1">
    <location>
        <begin position="409"/>
        <end position="480"/>
    </location>
</feature>
<feature type="compositionally biased region" description="Basic and acidic residues" evidence="1">
    <location>
        <begin position="1"/>
        <end position="13"/>
    </location>
</feature>
<organism evidence="2">
    <name type="scientific">Tetraodon nigroviridis</name>
    <name type="common">Spotted green pufferfish</name>
    <name type="synonym">Chelonodon nigroviridis</name>
    <dbReference type="NCBI Taxonomy" id="99883"/>
    <lineage>
        <taxon>Eukaryota</taxon>
        <taxon>Metazoa</taxon>
        <taxon>Chordata</taxon>
        <taxon>Craniata</taxon>
        <taxon>Vertebrata</taxon>
        <taxon>Euteleostomi</taxon>
        <taxon>Actinopterygii</taxon>
        <taxon>Neopterygii</taxon>
        <taxon>Teleostei</taxon>
        <taxon>Neoteleostei</taxon>
        <taxon>Acanthomorphata</taxon>
        <taxon>Eupercaria</taxon>
        <taxon>Tetraodontiformes</taxon>
        <taxon>Tetradontoidea</taxon>
        <taxon>Tetraodontidae</taxon>
        <taxon>Tetraodon</taxon>
    </lineage>
</organism>
<dbReference type="KEGG" id="tng:GSTEN00019414G001"/>
<gene>
    <name evidence="2" type="ORF">GSTENG00019414001</name>
</gene>
<dbReference type="EMBL" id="CAAE01014614">
    <property type="protein sequence ID" value="CAG00859.1"/>
    <property type="molecule type" value="Genomic_DNA"/>
</dbReference>
<feature type="compositionally biased region" description="Basic and acidic residues" evidence="1">
    <location>
        <begin position="456"/>
        <end position="465"/>
    </location>
</feature>
<reference evidence="2" key="2">
    <citation type="submission" date="2004-02" db="EMBL/GenBank/DDBJ databases">
        <authorList>
            <consortium name="Genoscope"/>
            <consortium name="Whitehead Institute Centre for Genome Research"/>
        </authorList>
    </citation>
    <scope>NUCLEOTIDE SEQUENCE</scope>
</reference>
<reference evidence="2" key="1">
    <citation type="journal article" date="2004" name="Nature">
        <title>Genome duplication in the teleost fish Tetraodon nigroviridis reveals the early vertebrate proto-karyotype.</title>
        <authorList>
            <person name="Jaillon O."/>
            <person name="Aury J.-M."/>
            <person name="Brunet F."/>
            <person name="Petit J.-L."/>
            <person name="Stange-Thomann N."/>
            <person name="Mauceli E."/>
            <person name="Bouneau L."/>
            <person name="Fischer C."/>
            <person name="Ozouf-Costaz C."/>
            <person name="Bernot A."/>
            <person name="Nicaud S."/>
            <person name="Jaffe D."/>
            <person name="Fisher S."/>
            <person name="Lutfalla G."/>
            <person name="Dossat C."/>
            <person name="Segurens B."/>
            <person name="Dasilva C."/>
            <person name="Salanoubat M."/>
            <person name="Levy M."/>
            <person name="Boudet N."/>
            <person name="Castellano S."/>
            <person name="Anthouard V."/>
            <person name="Jubin C."/>
            <person name="Castelli V."/>
            <person name="Katinka M."/>
            <person name="Vacherie B."/>
            <person name="Biemont C."/>
            <person name="Skalli Z."/>
            <person name="Cattolico L."/>
            <person name="Poulain J."/>
            <person name="De Berardinis V."/>
            <person name="Cruaud C."/>
            <person name="Duprat S."/>
            <person name="Brottier P."/>
            <person name="Coutanceau J.-P."/>
            <person name="Gouzy J."/>
            <person name="Parra G."/>
            <person name="Lardier G."/>
            <person name="Chapple C."/>
            <person name="McKernan K.J."/>
            <person name="McEwan P."/>
            <person name="Bosak S."/>
            <person name="Kellis M."/>
            <person name="Volff J.-N."/>
            <person name="Guigo R."/>
            <person name="Zody M.C."/>
            <person name="Mesirov J."/>
            <person name="Lindblad-Toh K."/>
            <person name="Birren B."/>
            <person name="Nusbaum C."/>
            <person name="Kahn D."/>
            <person name="Robinson-Rechavi M."/>
            <person name="Laudet V."/>
            <person name="Schachter V."/>
            <person name="Quetier F."/>
            <person name="Saurin W."/>
            <person name="Scarpelli C."/>
            <person name="Wincker P."/>
            <person name="Lander E.S."/>
            <person name="Weissenbach J."/>
            <person name="Roest Crollius H."/>
        </authorList>
    </citation>
    <scope>NUCLEOTIDE SEQUENCE [LARGE SCALE GENOMIC DNA]</scope>
</reference>
<accession>Q4SES3</accession>
<proteinExistence type="predicted"/>
<evidence type="ECO:0000313" key="2">
    <source>
        <dbReference type="EMBL" id="CAG00859.1"/>
    </source>
</evidence>
<name>Q4SES3_TETNG</name>
<sequence>MRAQLEERPEDTSKFMAKPEQGGKGPANRQMKTIKVVNVGVLLNLKTLAEVFQNQTEVCLETERSFWLMNKGDKAISLLPYESHEGGNKRWVQFQSRSQGLWVPSLGPGNLSGRLSAGKRFQSVADCFPDQPGSRRARLWKEVVLKGDRGGASDALPGLITRFRHSGLQASQSEFSGGLRDSVQVDAAETDLRRALRGAASSFWQAGWKHKHWVEYPRFSCSGAIAAGKTQEAPPYRTDTHNMKSNSPSIRWPGMGQSEASRADLRTRGRDLRLQGAGLAGPAAVEELRRTKTNRRALEGSGARDSSAPSVRTRLMPQEKPALDTNARVRRRRGRASQGSSVGGDVGGNAWIWVSYGRIWSQTQTRRQHQMDAADGHALLPSDLKGTRLPREGKDECEVLRTGLFGTESASRTHVKSSSSQGAESRLKGGTSAMETPAARAAEKKDKMEGNLFSDLGKKPSETRGRWMSLAQPPSPGSSPRPCLTGLFPLNLPALRGGALSTAEAAPGARWLGGMKVNLETLSK</sequence>
<feature type="region of interest" description="Disordered" evidence="1">
    <location>
        <begin position="293"/>
        <end position="344"/>
    </location>
</feature>
<feature type="region of interest" description="Disordered" evidence="1">
    <location>
        <begin position="1"/>
        <end position="28"/>
    </location>
</feature>
<dbReference type="AlphaFoldDB" id="Q4SES3"/>
<feature type="compositionally biased region" description="Polar residues" evidence="1">
    <location>
        <begin position="409"/>
        <end position="423"/>
    </location>
</feature>
<evidence type="ECO:0000256" key="1">
    <source>
        <dbReference type="SAM" id="MobiDB-lite"/>
    </source>
</evidence>
<feature type="region of interest" description="Disordered" evidence="1">
    <location>
        <begin position="233"/>
        <end position="263"/>
    </location>
</feature>